<dbReference type="AlphaFoldDB" id="A0A1I5CU56"/>
<dbReference type="EMBL" id="FOVE01000021">
    <property type="protein sequence ID" value="SFN90457.1"/>
    <property type="molecule type" value="Genomic_DNA"/>
</dbReference>
<dbReference type="OrthoDB" id="6482216at2"/>
<dbReference type="InterPro" id="IPR036397">
    <property type="entry name" value="RNaseH_sf"/>
</dbReference>
<dbReference type="RefSeq" id="WP_091197121.1">
    <property type="nucleotide sequence ID" value="NZ_FOVE01000021.1"/>
</dbReference>
<organism evidence="1 2">
    <name type="scientific">Formivibrio citricus</name>
    <dbReference type="NCBI Taxonomy" id="83765"/>
    <lineage>
        <taxon>Bacteria</taxon>
        <taxon>Pseudomonadati</taxon>
        <taxon>Pseudomonadota</taxon>
        <taxon>Betaproteobacteria</taxon>
        <taxon>Neisseriales</taxon>
        <taxon>Chitinibacteraceae</taxon>
        <taxon>Formivibrio</taxon>
    </lineage>
</organism>
<sequence>MLLFLDTEFTGLDQPNPSLISLALVKEDGDFFYAELPPSFYTHRASDWVQENVLPHLWGGSYRMRPEELSRKVCAWIEAIPGQTVIVTDAPDYDFEQMLKPLLSPWPQNLAKTPMLFDRLILGGRYQEKLATFRDAYFTPDKPEHHALHDAQALRRAWLWGKEFEGLEDLLCMGMRNN</sequence>
<gene>
    <name evidence="1" type="ORF">SAMN05660284_02487</name>
</gene>
<dbReference type="InterPro" id="IPR012337">
    <property type="entry name" value="RNaseH-like_sf"/>
</dbReference>
<evidence type="ECO:0000313" key="2">
    <source>
        <dbReference type="Proteomes" id="UP000242869"/>
    </source>
</evidence>
<dbReference type="Proteomes" id="UP000242869">
    <property type="component" value="Unassembled WGS sequence"/>
</dbReference>
<proteinExistence type="predicted"/>
<name>A0A1I5CU56_9NEIS</name>
<accession>A0A1I5CU56</accession>
<protein>
    <submittedName>
        <fullName evidence="1">Uncharacterized protein</fullName>
    </submittedName>
</protein>
<dbReference type="GO" id="GO:0003676">
    <property type="term" value="F:nucleic acid binding"/>
    <property type="evidence" value="ECO:0007669"/>
    <property type="project" value="InterPro"/>
</dbReference>
<dbReference type="SUPFAM" id="SSF53098">
    <property type="entry name" value="Ribonuclease H-like"/>
    <property type="match status" value="1"/>
</dbReference>
<dbReference type="STRING" id="83765.SAMN05660284_02487"/>
<dbReference type="Gene3D" id="3.30.420.10">
    <property type="entry name" value="Ribonuclease H-like superfamily/Ribonuclease H"/>
    <property type="match status" value="1"/>
</dbReference>
<keyword evidence="2" id="KW-1185">Reference proteome</keyword>
<reference evidence="2" key="1">
    <citation type="submission" date="2016-10" db="EMBL/GenBank/DDBJ databases">
        <authorList>
            <person name="Varghese N."/>
            <person name="Submissions S."/>
        </authorList>
    </citation>
    <scope>NUCLEOTIDE SEQUENCE [LARGE SCALE GENOMIC DNA]</scope>
    <source>
        <strain evidence="2">DSM 6150</strain>
    </source>
</reference>
<evidence type="ECO:0000313" key="1">
    <source>
        <dbReference type="EMBL" id="SFN90457.1"/>
    </source>
</evidence>